<dbReference type="EMBL" id="LUEZ02000012">
    <property type="protein sequence ID" value="RDB28258.1"/>
    <property type="molecule type" value="Genomic_DNA"/>
</dbReference>
<accession>A0A369K2R7</accession>
<feature type="transmembrane region" description="Helical" evidence="2">
    <location>
        <begin position="14"/>
        <end position="35"/>
    </location>
</feature>
<organism evidence="3 4">
    <name type="scientific">Hypsizygus marmoreus</name>
    <name type="common">White beech mushroom</name>
    <name type="synonym">Agaricus marmoreus</name>
    <dbReference type="NCBI Taxonomy" id="39966"/>
    <lineage>
        <taxon>Eukaryota</taxon>
        <taxon>Fungi</taxon>
        <taxon>Dikarya</taxon>
        <taxon>Basidiomycota</taxon>
        <taxon>Agaricomycotina</taxon>
        <taxon>Agaricomycetes</taxon>
        <taxon>Agaricomycetidae</taxon>
        <taxon>Agaricales</taxon>
        <taxon>Tricholomatineae</taxon>
        <taxon>Lyophyllaceae</taxon>
        <taxon>Hypsizygus</taxon>
    </lineage>
</organism>
<proteinExistence type="predicted"/>
<keyword evidence="4" id="KW-1185">Reference proteome</keyword>
<feature type="region of interest" description="Disordered" evidence="1">
    <location>
        <begin position="294"/>
        <end position="323"/>
    </location>
</feature>
<feature type="region of interest" description="Disordered" evidence="1">
    <location>
        <begin position="252"/>
        <end position="271"/>
    </location>
</feature>
<feature type="compositionally biased region" description="Polar residues" evidence="1">
    <location>
        <begin position="305"/>
        <end position="316"/>
    </location>
</feature>
<name>A0A369K2R7_HYPMA</name>
<dbReference type="OrthoDB" id="3069610at2759"/>
<keyword evidence="2" id="KW-0812">Transmembrane</keyword>
<gene>
    <name evidence="3" type="ORF">Hypma_001453</name>
</gene>
<dbReference type="Proteomes" id="UP000076154">
    <property type="component" value="Unassembled WGS sequence"/>
</dbReference>
<sequence>MEKLCFASMSGSDLFDFVIGAFALLSTFFSVLAFGRKFLPEARMKVLDSLLDETLVIYEKAVADGLLRDEVQVELQSTFNRLRQACGNLRNSTYQHTGAFDEYLALSLSQDIIQVSNNVKKIRSFIVTTSEENRRRMGITSTRCRVEASTCATYTSSTLQQHTAASDEPMALPQRPSSCPPDVFSSTLPTAAADARVAQRAIGPPSGERNNDDQLELQSTLSTLSTLLDPPIGTPWYRLSWISAWMSRDRKASDEETGPHDTSANDEALSQPSAHMPFWKPWVRWKARGDNIQRDPLPVSRSRVTEASQEEASSTDGWPDNATLCGRNPDSFLSFWIPLTHL</sequence>
<evidence type="ECO:0000256" key="2">
    <source>
        <dbReference type="SAM" id="Phobius"/>
    </source>
</evidence>
<protein>
    <submittedName>
        <fullName evidence="3">Uncharacterized protein</fullName>
    </submittedName>
</protein>
<feature type="region of interest" description="Disordered" evidence="1">
    <location>
        <begin position="162"/>
        <end position="182"/>
    </location>
</feature>
<dbReference type="InParanoid" id="A0A369K2R7"/>
<keyword evidence="2" id="KW-0472">Membrane</keyword>
<dbReference type="AlphaFoldDB" id="A0A369K2R7"/>
<reference evidence="3" key="1">
    <citation type="submission" date="2018-04" db="EMBL/GenBank/DDBJ databases">
        <title>Whole genome sequencing of Hypsizygus marmoreus.</title>
        <authorList>
            <person name="Choi I.-G."/>
            <person name="Min B."/>
            <person name="Kim J.-G."/>
            <person name="Kim S."/>
            <person name="Oh Y.-L."/>
            <person name="Kong W.-S."/>
            <person name="Park H."/>
            <person name="Jeong J."/>
            <person name="Song E.-S."/>
        </authorList>
    </citation>
    <scope>NUCLEOTIDE SEQUENCE [LARGE SCALE GENOMIC DNA]</scope>
    <source>
        <strain evidence="3">51987-8</strain>
    </source>
</reference>
<keyword evidence="2" id="KW-1133">Transmembrane helix</keyword>
<evidence type="ECO:0000256" key="1">
    <source>
        <dbReference type="SAM" id="MobiDB-lite"/>
    </source>
</evidence>
<comment type="caution">
    <text evidence="3">The sequence shown here is derived from an EMBL/GenBank/DDBJ whole genome shotgun (WGS) entry which is preliminary data.</text>
</comment>
<evidence type="ECO:0000313" key="4">
    <source>
        <dbReference type="Proteomes" id="UP000076154"/>
    </source>
</evidence>
<evidence type="ECO:0000313" key="3">
    <source>
        <dbReference type="EMBL" id="RDB28258.1"/>
    </source>
</evidence>